<gene>
    <name evidence="3" type="ORF">WMW71_11465</name>
</gene>
<dbReference type="Gene3D" id="3.40.630.30">
    <property type="match status" value="1"/>
</dbReference>
<dbReference type="InterPro" id="IPR000182">
    <property type="entry name" value="GNAT_dom"/>
</dbReference>
<evidence type="ECO:0000259" key="2">
    <source>
        <dbReference type="PROSITE" id="PS51186"/>
    </source>
</evidence>
<accession>A0ABU9E2T3</accession>
<organism evidence="3 4">
    <name type="scientific">Flavobacterium buctense</name>
    <dbReference type="NCBI Taxonomy" id="1648146"/>
    <lineage>
        <taxon>Bacteria</taxon>
        <taxon>Pseudomonadati</taxon>
        <taxon>Bacteroidota</taxon>
        <taxon>Flavobacteriia</taxon>
        <taxon>Flavobacteriales</taxon>
        <taxon>Flavobacteriaceae</taxon>
        <taxon>Flavobacterium</taxon>
    </lineage>
</organism>
<dbReference type="RefSeq" id="WP_187659855.1">
    <property type="nucleotide sequence ID" value="NZ_JACTAB010000002.1"/>
</dbReference>
<keyword evidence="4" id="KW-1185">Reference proteome</keyword>
<evidence type="ECO:0000256" key="1">
    <source>
        <dbReference type="ARBA" id="ARBA00022679"/>
    </source>
</evidence>
<evidence type="ECO:0000313" key="4">
    <source>
        <dbReference type="Proteomes" id="UP001491349"/>
    </source>
</evidence>
<dbReference type="InterPro" id="IPR016181">
    <property type="entry name" value="Acyl_CoA_acyltransferase"/>
</dbReference>
<name>A0ABU9E2T3_9FLAO</name>
<protein>
    <submittedName>
        <fullName evidence="3">GNAT family N-acetyltransferase</fullName>
    </submittedName>
</protein>
<dbReference type="PROSITE" id="PS51186">
    <property type="entry name" value="GNAT"/>
    <property type="match status" value="1"/>
</dbReference>
<dbReference type="EMBL" id="JBBPCB010000007">
    <property type="protein sequence ID" value="MEK8180958.1"/>
    <property type="molecule type" value="Genomic_DNA"/>
</dbReference>
<dbReference type="SUPFAM" id="SSF55729">
    <property type="entry name" value="Acyl-CoA N-acyltransferases (Nat)"/>
    <property type="match status" value="1"/>
</dbReference>
<dbReference type="Pfam" id="PF00583">
    <property type="entry name" value="Acetyltransf_1"/>
    <property type="match status" value="1"/>
</dbReference>
<dbReference type="PANTHER" id="PTHR13947:SF37">
    <property type="entry name" value="LD18367P"/>
    <property type="match status" value="1"/>
</dbReference>
<dbReference type="Proteomes" id="UP001491349">
    <property type="component" value="Unassembled WGS sequence"/>
</dbReference>
<comment type="caution">
    <text evidence="3">The sequence shown here is derived from an EMBL/GenBank/DDBJ whole genome shotgun (WGS) entry which is preliminary data.</text>
</comment>
<feature type="domain" description="N-acetyltransferase" evidence="2">
    <location>
        <begin position="4"/>
        <end position="161"/>
    </location>
</feature>
<dbReference type="InterPro" id="IPR050769">
    <property type="entry name" value="NAT_camello-type"/>
</dbReference>
<evidence type="ECO:0000313" key="3">
    <source>
        <dbReference type="EMBL" id="MEK8180958.1"/>
    </source>
</evidence>
<dbReference type="CDD" id="cd04301">
    <property type="entry name" value="NAT_SF"/>
    <property type="match status" value="1"/>
</dbReference>
<sequence>MSSIQIREIQKQDNQQIAAVIREVFISDNFPKTGTAFADVQLDFMFEAYDQARATYFVVENEGKIIGGAGVSQLENTTENICELQKMYFLQEARGKGIGSQMIQKCLEKATELGYEKCYLETLPEMVAAQNLYKKMGFEYLCAPLGNTGHTTCPVWMIKNL</sequence>
<proteinExistence type="predicted"/>
<dbReference type="PANTHER" id="PTHR13947">
    <property type="entry name" value="GNAT FAMILY N-ACETYLTRANSFERASE"/>
    <property type="match status" value="1"/>
</dbReference>
<reference evidence="3 4" key="1">
    <citation type="submission" date="2024-04" db="EMBL/GenBank/DDBJ databases">
        <title>draft genome sequnece of Flavobacterium buctense JCM 30750.</title>
        <authorList>
            <person name="Kim D.-U."/>
        </authorList>
    </citation>
    <scope>NUCLEOTIDE SEQUENCE [LARGE SCALE GENOMIC DNA]</scope>
    <source>
        <strain evidence="3 4">JCM 30750</strain>
    </source>
</reference>
<keyword evidence="1" id="KW-0808">Transferase</keyword>